<feature type="transmembrane region" description="Helical" evidence="5">
    <location>
        <begin position="354"/>
        <end position="375"/>
    </location>
</feature>
<feature type="transmembrane region" description="Helical" evidence="5">
    <location>
        <begin position="325"/>
        <end position="342"/>
    </location>
</feature>
<feature type="transmembrane region" description="Helical" evidence="5">
    <location>
        <begin position="470"/>
        <end position="490"/>
    </location>
</feature>
<evidence type="ECO:0000313" key="8">
    <source>
        <dbReference type="Proteomes" id="UP000694846"/>
    </source>
</evidence>
<accession>A0A2S2QCP1</accession>
<gene>
    <name evidence="7" type="primary">Orct_6</name>
    <name evidence="9" type="synonym">LOC112684884</name>
    <name evidence="7" type="ORF">g.73009</name>
</gene>
<feature type="transmembrane region" description="Helical" evidence="5">
    <location>
        <begin position="443"/>
        <end position="464"/>
    </location>
</feature>
<dbReference type="InterPro" id="IPR005828">
    <property type="entry name" value="MFS_sugar_transport-like"/>
</dbReference>
<proteinExistence type="predicted"/>
<keyword evidence="4 5" id="KW-0472">Membrane</keyword>
<dbReference type="Proteomes" id="UP000694846">
    <property type="component" value="Unplaced"/>
</dbReference>
<evidence type="ECO:0000256" key="3">
    <source>
        <dbReference type="ARBA" id="ARBA00022989"/>
    </source>
</evidence>
<keyword evidence="2 5" id="KW-0812">Transmembrane</keyword>
<dbReference type="Pfam" id="PF00083">
    <property type="entry name" value="Sugar_tr"/>
    <property type="match status" value="1"/>
</dbReference>
<sequence>MEKSVNIDMLMDKLGDFGTYQCRQFLLHLLSAFTAGLHMMTLATVAAEPQYICANTIQPESNMTNWFATPEIFNDSCKVMNDFNETVACEKWIFDRTYYEDTRTTEWMMICDNRWMGSLARMSYMLGVFTGSVVLGSLADKFGRKTIFCISAVAQLILGIGVAFLHEYWIFIATTFVYGIFGSSGSYISGFVLTTELVGPSKRSVCGILFQATFALGIMGVSVWGYFIKDIFLLQIIYGLHSLLLIPHYWLIDESPRWLWGQGRKEEAFNIIQKALKTNNKTLALPLEKEQVVLDKDGSEIKNHQDVQSFSILDLFKTPNLRKNTMNICLFWFAASFGYYGISFQTGKLKGDPYLMLFVMAGVEMPSYIFVTLAMDRLGRRFLNSSMMIIGGTALLASAFLPMISESISISAAFIGKFCIAGAFAIIYNYTVELYPTVVRNTAIGLGSMFARLAGGFTPLVTLLDSFDSKAPTITFALVTLLSGILSTLLPETLDTTMPQTMEEGEEFGKGDTCFSTGCFGRSKKLSKEKDIPLESYKS</sequence>
<evidence type="ECO:0000259" key="6">
    <source>
        <dbReference type="PROSITE" id="PS50850"/>
    </source>
</evidence>
<name>A0A2S2QCP1_9HEMI</name>
<protein>
    <submittedName>
        <fullName evidence="7 9">Organic cation transporter protein</fullName>
    </submittedName>
</protein>
<dbReference type="AlphaFoldDB" id="A0A2S2QCP1"/>
<dbReference type="InterPro" id="IPR036259">
    <property type="entry name" value="MFS_trans_sf"/>
</dbReference>
<dbReference type="GO" id="GO:0022857">
    <property type="term" value="F:transmembrane transporter activity"/>
    <property type="evidence" value="ECO:0007669"/>
    <property type="project" value="InterPro"/>
</dbReference>
<dbReference type="PANTHER" id="PTHR24064">
    <property type="entry name" value="SOLUTE CARRIER FAMILY 22 MEMBER"/>
    <property type="match status" value="1"/>
</dbReference>
<comment type="subcellular location">
    <subcellularLocation>
        <location evidence="1">Membrane</location>
        <topology evidence="1">Multi-pass membrane protein</topology>
    </subcellularLocation>
</comment>
<dbReference type="CDD" id="cd17317">
    <property type="entry name" value="MFS_SLC22"/>
    <property type="match status" value="1"/>
</dbReference>
<feature type="domain" description="Major facilitator superfamily (MFS) profile" evidence="6">
    <location>
        <begin position="24"/>
        <end position="495"/>
    </location>
</feature>
<feature type="transmembrane region" description="Helical" evidence="5">
    <location>
        <begin position="382"/>
        <end position="404"/>
    </location>
</feature>
<dbReference type="GO" id="GO:0016020">
    <property type="term" value="C:membrane"/>
    <property type="evidence" value="ECO:0007669"/>
    <property type="project" value="UniProtKB-SubCell"/>
</dbReference>
<organism evidence="7">
    <name type="scientific">Sipha flava</name>
    <name type="common">yellow sugarcane aphid</name>
    <dbReference type="NCBI Taxonomy" id="143950"/>
    <lineage>
        <taxon>Eukaryota</taxon>
        <taxon>Metazoa</taxon>
        <taxon>Ecdysozoa</taxon>
        <taxon>Arthropoda</taxon>
        <taxon>Hexapoda</taxon>
        <taxon>Insecta</taxon>
        <taxon>Pterygota</taxon>
        <taxon>Neoptera</taxon>
        <taxon>Paraneoptera</taxon>
        <taxon>Hemiptera</taxon>
        <taxon>Sternorrhyncha</taxon>
        <taxon>Aphidomorpha</taxon>
        <taxon>Aphidoidea</taxon>
        <taxon>Aphididae</taxon>
        <taxon>Sipha</taxon>
    </lineage>
</organism>
<dbReference type="EMBL" id="GGMS01006306">
    <property type="protein sequence ID" value="MBY75509.1"/>
    <property type="molecule type" value="Transcribed_RNA"/>
</dbReference>
<dbReference type="InterPro" id="IPR020846">
    <property type="entry name" value="MFS_dom"/>
</dbReference>
<evidence type="ECO:0000256" key="1">
    <source>
        <dbReference type="ARBA" id="ARBA00004141"/>
    </source>
</evidence>
<evidence type="ECO:0000256" key="4">
    <source>
        <dbReference type="ARBA" id="ARBA00023136"/>
    </source>
</evidence>
<feature type="transmembrane region" description="Helical" evidence="5">
    <location>
        <begin position="410"/>
        <end position="431"/>
    </location>
</feature>
<reference evidence="7" key="1">
    <citation type="submission" date="2018-04" db="EMBL/GenBank/DDBJ databases">
        <title>Transcriptome assembly of Sipha flava.</title>
        <authorList>
            <person name="Scully E.D."/>
            <person name="Geib S.M."/>
            <person name="Palmer N.A."/>
            <person name="Koch K."/>
            <person name="Bradshaw J."/>
            <person name="Heng-Moss T."/>
            <person name="Sarath G."/>
        </authorList>
    </citation>
    <scope>NUCLEOTIDE SEQUENCE</scope>
</reference>
<feature type="transmembrane region" description="Helical" evidence="5">
    <location>
        <begin position="146"/>
        <end position="164"/>
    </location>
</feature>
<feature type="transmembrane region" description="Helical" evidence="5">
    <location>
        <begin position="205"/>
        <end position="226"/>
    </location>
</feature>
<keyword evidence="3 5" id="KW-1133">Transmembrane helix</keyword>
<feature type="transmembrane region" description="Helical" evidence="5">
    <location>
        <begin position="122"/>
        <end position="139"/>
    </location>
</feature>
<evidence type="ECO:0000313" key="9">
    <source>
        <dbReference type="RefSeq" id="XP_025412390.1"/>
    </source>
</evidence>
<feature type="transmembrane region" description="Helical" evidence="5">
    <location>
        <begin position="170"/>
        <end position="193"/>
    </location>
</feature>
<evidence type="ECO:0000256" key="2">
    <source>
        <dbReference type="ARBA" id="ARBA00022692"/>
    </source>
</evidence>
<dbReference type="OrthoDB" id="5141738at2759"/>
<keyword evidence="8" id="KW-1185">Reference proteome</keyword>
<feature type="transmembrane region" description="Helical" evidence="5">
    <location>
        <begin position="232"/>
        <end position="252"/>
    </location>
</feature>
<reference evidence="9" key="2">
    <citation type="submission" date="2025-04" db="UniProtKB">
        <authorList>
            <consortium name="RefSeq"/>
        </authorList>
    </citation>
    <scope>IDENTIFICATION</scope>
    <source>
        <tissue evidence="9">Whole body</tissue>
    </source>
</reference>
<dbReference type="Gene3D" id="1.20.1250.20">
    <property type="entry name" value="MFS general substrate transporter like domains"/>
    <property type="match status" value="1"/>
</dbReference>
<dbReference type="RefSeq" id="XP_025412390.1">
    <property type="nucleotide sequence ID" value="XM_025556605.1"/>
</dbReference>
<dbReference type="PROSITE" id="PS50850">
    <property type="entry name" value="MFS"/>
    <property type="match status" value="1"/>
</dbReference>
<evidence type="ECO:0000313" key="7">
    <source>
        <dbReference type="EMBL" id="MBY75509.1"/>
    </source>
</evidence>
<dbReference type="SUPFAM" id="SSF103473">
    <property type="entry name" value="MFS general substrate transporter"/>
    <property type="match status" value="1"/>
</dbReference>
<evidence type="ECO:0000256" key="5">
    <source>
        <dbReference type="SAM" id="Phobius"/>
    </source>
</evidence>